<dbReference type="InterPro" id="IPR011089">
    <property type="entry name" value="GmrSD_C"/>
</dbReference>
<keyword evidence="4" id="KW-1185">Reference proteome</keyword>
<accession>A0ABW6RZ88</accession>
<feature type="domain" description="GmrSD restriction endonucleases C-terminal" evidence="2">
    <location>
        <begin position="91"/>
        <end position="228"/>
    </location>
</feature>
<gene>
    <name evidence="3" type="ORF">ACFYXQ_16410</name>
</gene>
<keyword evidence="1" id="KW-0472">Membrane</keyword>
<dbReference type="PANTHER" id="PTHR24094">
    <property type="entry name" value="SECRETED PROTEIN"/>
    <property type="match status" value="1"/>
</dbReference>
<evidence type="ECO:0000313" key="4">
    <source>
        <dbReference type="Proteomes" id="UP001601992"/>
    </source>
</evidence>
<proteinExistence type="predicted"/>
<dbReference type="PANTHER" id="PTHR24094:SF15">
    <property type="entry name" value="AMP-DEPENDENT SYNTHETASE_LIGASE DOMAIN-CONTAINING PROTEIN-RELATED"/>
    <property type="match status" value="1"/>
</dbReference>
<dbReference type="GO" id="GO:0004519">
    <property type="term" value="F:endonuclease activity"/>
    <property type="evidence" value="ECO:0007669"/>
    <property type="project" value="UniProtKB-KW"/>
</dbReference>
<keyword evidence="1" id="KW-1133">Transmembrane helix</keyword>
<dbReference type="RefSeq" id="WP_387404151.1">
    <property type="nucleotide sequence ID" value="NZ_JBIAQY010000005.1"/>
</dbReference>
<keyword evidence="3" id="KW-0255">Endonuclease</keyword>
<keyword evidence="1" id="KW-0812">Transmembrane</keyword>
<reference evidence="3 4" key="1">
    <citation type="submission" date="2024-10" db="EMBL/GenBank/DDBJ databases">
        <title>The Natural Products Discovery Center: Release of the First 8490 Sequenced Strains for Exploring Actinobacteria Biosynthetic Diversity.</title>
        <authorList>
            <person name="Kalkreuter E."/>
            <person name="Kautsar S.A."/>
            <person name="Yang D."/>
            <person name="Bader C.D."/>
            <person name="Teijaro C.N."/>
            <person name="Fluegel L."/>
            <person name="Davis C.M."/>
            <person name="Simpson J.R."/>
            <person name="Lauterbach L."/>
            <person name="Steele A.D."/>
            <person name="Gui C."/>
            <person name="Meng S."/>
            <person name="Li G."/>
            <person name="Viehrig K."/>
            <person name="Ye F."/>
            <person name="Su P."/>
            <person name="Kiefer A.F."/>
            <person name="Nichols A."/>
            <person name="Cepeda A.J."/>
            <person name="Yan W."/>
            <person name="Fan B."/>
            <person name="Jiang Y."/>
            <person name="Adhikari A."/>
            <person name="Zheng C.-J."/>
            <person name="Schuster L."/>
            <person name="Cowan T.M."/>
            <person name="Smanski M.J."/>
            <person name="Chevrette M.G."/>
            <person name="De Carvalho L.P.S."/>
            <person name="Shen B."/>
        </authorList>
    </citation>
    <scope>NUCLEOTIDE SEQUENCE [LARGE SCALE GENOMIC DNA]</scope>
    <source>
        <strain evidence="3 4">NPDC002593</strain>
    </source>
</reference>
<evidence type="ECO:0000256" key="1">
    <source>
        <dbReference type="SAM" id="Phobius"/>
    </source>
</evidence>
<organism evidence="3 4">
    <name type="scientific">Nocardia jiangxiensis</name>
    <dbReference type="NCBI Taxonomy" id="282685"/>
    <lineage>
        <taxon>Bacteria</taxon>
        <taxon>Bacillati</taxon>
        <taxon>Actinomycetota</taxon>
        <taxon>Actinomycetes</taxon>
        <taxon>Mycobacteriales</taxon>
        <taxon>Nocardiaceae</taxon>
        <taxon>Nocardia</taxon>
    </lineage>
</organism>
<evidence type="ECO:0000259" key="2">
    <source>
        <dbReference type="Pfam" id="PF07510"/>
    </source>
</evidence>
<dbReference type="Pfam" id="PF07510">
    <property type="entry name" value="GmrSD_C"/>
    <property type="match status" value="1"/>
</dbReference>
<evidence type="ECO:0000313" key="3">
    <source>
        <dbReference type="EMBL" id="MFF3569352.1"/>
    </source>
</evidence>
<protein>
    <submittedName>
        <fullName evidence="3">HNH endonuclease family protein</fullName>
    </submittedName>
</protein>
<feature type="transmembrane region" description="Helical" evidence="1">
    <location>
        <begin position="12"/>
        <end position="32"/>
    </location>
</feature>
<dbReference type="EMBL" id="JBIAQY010000005">
    <property type="protein sequence ID" value="MFF3569352.1"/>
    <property type="molecule type" value="Genomic_DNA"/>
</dbReference>
<dbReference type="Proteomes" id="UP001601992">
    <property type="component" value="Unassembled WGS sequence"/>
</dbReference>
<keyword evidence="3" id="KW-0540">Nuclease</keyword>
<keyword evidence="3" id="KW-0378">Hydrolase</keyword>
<sequence length="234" mass="25180">MHSNRGGWGWALAAPVVAVLVAAVVLVGPGLFTTSSPAPGSPTRAQLERLLAVVRVLPQRPHPGGYERGCAAGQGCVFGTAWADGSGGCDSRNAVLGKQLSAVRFRTSTEKCVVSAGTLHDPYTGRDIAFDRSRARTVQIDHIYPLAAAWDMGASDWPLPQRIRFANDIQFNLLAVDGRTNQDKGDRTPADWLPPALAYRCYYAGRYLTTAVRYTLPITAQDRDALSRLAEGCP</sequence>
<name>A0ABW6RZ88_9NOCA</name>
<comment type="caution">
    <text evidence="3">The sequence shown here is derived from an EMBL/GenBank/DDBJ whole genome shotgun (WGS) entry which is preliminary data.</text>
</comment>